<keyword evidence="10" id="KW-1133">Transmembrane helix</keyword>
<dbReference type="InterPro" id="IPR007110">
    <property type="entry name" value="Ig-like_dom"/>
</dbReference>
<feature type="transmembrane region" description="Helical" evidence="10">
    <location>
        <begin position="371"/>
        <end position="395"/>
    </location>
</feature>
<dbReference type="PRINTS" id="PR01537">
    <property type="entry name" value="INTRLKN1R1F"/>
</dbReference>
<keyword evidence="8" id="KW-0393">Immunoglobulin domain</keyword>
<feature type="compositionally biased region" description="Polar residues" evidence="9">
    <location>
        <begin position="515"/>
        <end position="535"/>
    </location>
</feature>
<keyword evidence="4" id="KW-0378">Hydrolase</keyword>
<dbReference type="PANTHER" id="PTHR11890:SF3">
    <property type="entry name" value="INTERLEUKIN-1 RECEPTOR TYPE 2"/>
    <property type="match status" value="1"/>
</dbReference>
<dbReference type="SUPFAM" id="SSF52200">
    <property type="entry name" value="Toll/Interleukin receptor TIR domain"/>
    <property type="match status" value="1"/>
</dbReference>
<evidence type="ECO:0000313" key="14">
    <source>
        <dbReference type="Proteomes" id="UP001174136"/>
    </source>
</evidence>
<dbReference type="GO" id="GO:0016787">
    <property type="term" value="F:hydrolase activity"/>
    <property type="evidence" value="ECO:0007669"/>
    <property type="project" value="UniProtKB-KW"/>
</dbReference>
<dbReference type="InterPro" id="IPR036179">
    <property type="entry name" value="Ig-like_dom_sf"/>
</dbReference>
<dbReference type="GO" id="GO:0004908">
    <property type="term" value="F:interleukin-1 receptor activity"/>
    <property type="evidence" value="ECO:0007669"/>
    <property type="project" value="InterPro"/>
</dbReference>
<dbReference type="InterPro" id="IPR004074">
    <property type="entry name" value="IL-1_rcpt_I/II-typ"/>
</dbReference>
<evidence type="ECO:0000259" key="11">
    <source>
        <dbReference type="PROSITE" id="PS50104"/>
    </source>
</evidence>
<dbReference type="PRINTS" id="PR01536">
    <property type="entry name" value="INTRLKN1R12F"/>
</dbReference>
<dbReference type="InterPro" id="IPR015621">
    <property type="entry name" value="IL-1_rcpt_fam"/>
</dbReference>
<keyword evidence="3" id="KW-0677">Repeat</keyword>
<dbReference type="PANTHER" id="PTHR11890">
    <property type="entry name" value="INTERLEUKIN-1 RECEPTOR FAMILY MEMBER"/>
    <property type="match status" value="1"/>
</dbReference>
<feature type="domain" description="Ig-like" evidence="12">
    <location>
        <begin position="150"/>
        <end position="240"/>
    </location>
</feature>
<comment type="caution">
    <text evidence="13">The sequence shown here is derived from an EMBL/GenBank/DDBJ whole genome shotgun (WGS) entry which is preliminary data.</text>
</comment>
<evidence type="ECO:0000256" key="3">
    <source>
        <dbReference type="ARBA" id="ARBA00022737"/>
    </source>
</evidence>
<dbReference type="PROSITE" id="PS50835">
    <property type="entry name" value="IG_LIKE"/>
    <property type="match status" value="2"/>
</dbReference>
<dbReference type="InterPro" id="IPR000157">
    <property type="entry name" value="TIR_dom"/>
</dbReference>
<protein>
    <submittedName>
        <fullName evidence="13">Interleukin-1 receptor-like 1</fullName>
    </submittedName>
</protein>
<keyword evidence="10" id="KW-0472">Membrane</keyword>
<dbReference type="Gene3D" id="2.60.40.10">
    <property type="entry name" value="Immunoglobulins"/>
    <property type="match status" value="3"/>
</dbReference>
<reference evidence="13" key="1">
    <citation type="journal article" date="2023" name="Front. Mar. Sci.">
        <title>A new Merluccius polli reference genome to investigate the effects of global change in West African waters.</title>
        <authorList>
            <person name="Mateo J.L."/>
            <person name="Blanco-Fernandez C."/>
            <person name="Garcia-Vazquez E."/>
            <person name="Machado-Schiaffino G."/>
        </authorList>
    </citation>
    <scope>NUCLEOTIDE SEQUENCE</scope>
    <source>
        <strain evidence="13">C29</strain>
        <tissue evidence="13">Fin</tissue>
    </source>
</reference>
<evidence type="ECO:0000313" key="13">
    <source>
        <dbReference type="EMBL" id="KAK0140252.1"/>
    </source>
</evidence>
<evidence type="ECO:0000256" key="2">
    <source>
        <dbReference type="ARBA" id="ARBA00022729"/>
    </source>
</evidence>
<dbReference type="Pfam" id="PF01582">
    <property type="entry name" value="TIR"/>
    <property type="match status" value="1"/>
</dbReference>
<proteinExistence type="inferred from homology"/>
<dbReference type="InterPro" id="IPR003599">
    <property type="entry name" value="Ig_sub"/>
</dbReference>
<keyword evidence="7" id="KW-0325">Glycoprotein</keyword>
<evidence type="ECO:0000256" key="9">
    <source>
        <dbReference type="SAM" id="MobiDB-lite"/>
    </source>
</evidence>
<dbReference type="InterPro" id="IPR035897">
    <property type="entry name" value="Toll_tir_struct_dom_sf"/>
</dbReference>
<evidence type="ECO:0000256" key="8">
    <source>
        <dbReference type="ARBA" id="ARBA00023319"/>
    </source>
</evidence>
<evidence type="ECO:0000256" key="5">
    <source>
        <dbReference type="ARBA" id="ARBA00023027"/>
    </source>
</evidence>
<dbReference type="AlphaFoldDB" id="A0AA47MHM8"/>
<evidence type="ECO:0000256" key="7">
    <source>
        <dbReference type="ARBA" id="ARBA00023180"/>
    </source>
</evidence>
<keyword evidence="6" id="KW-1015">Disulfide bond</keyword>
<keyword evidence="10" id="KW-0812">Transmembrane</keyword>
<keyword evidence="14" id="KW-1185">Reference proteome</keyword>
<name>A0AA47MHM8_MERPO</name>
<evidence type="ECO:0000256" key="1">
    <source>
        <dbReference type="ARBA" id="ARBA00009752"/>
    </source>
</evidence>
<feature type="domain" description="TIR" evidence="11">
    <location>
        <begin position="419"/>
        <end position="615"/>
    </location>
</feature>
<dbReference type="Proteomes" id="UP001174136">
    <property type="component" value="Unassembled WGS sequence"/>
</dbReference>
<dbReference type="PROSITE" id="PS50104">
    <property type="entry name" value="TIR"/>
    <property type="match status" value="1"/>
</dbReference>
<keyword evidence="2" id="KW-0732">Signal</keyword>
<dbReference type="Gene3D" id="3.40.50.10140">
    <property type="entry name" value="Toll/interleukin-1 receptor homology (TIR) domain"/>
    <property type="match status" value="1"/>
</dbReference>
<dbReference type="InterPro" id="IPR013783">
    <property type="entry name" value="Ig-like_fold"/>
</dbReference>
<keyword evidence="5" id="KW-0520">NAD</keyword>
<dbReference type="EMBL" id="JAOPHQ010004264">
    <property type="protein sequence ID" value="KAK0140252.1"/>
    <property type="molecule type" value="Genomic_DNA"/>
</dbReference>
<evidence type="ECO:0000259" key="12">
    <source>
        <dbReference type="PROSITE" id="PS50835"/>
    </source>
</evidence>
<dbReference type="CDD" id="cd00096">
    <property type="entry name" value="Ig"/>
    <property type="match status" value="1"/>
</dbReference>
<dbReference type="SUPFAM" id="SSF48726">
    <property type="entry name" value="Immunoglobulin"/>
    <property type="match status" value="3"/>
</dbReference>
<keyword evidence="13" id="KW-0675">Receptor</keyword>
<comment type="similarity">
    <text evidence="1">Belongs to the interleukin-1 receptor family.</text>
</comment>
<organism evidence="13 14">
    <name type="scientific">Merluccius polli</name>
    <name type="common">Benguela hake</name>
    <name type="synonym">Merluccius cadenati</name>
    <dbReference type="NCBI Taxonomy" id="89951"/>
    <lineage>
        <taxon>Eukaryota</taxon>
        <taxon>Metazoa</taxon>
        <taxon>Chordata</taxon>
        <taxon>Craniata</taxon>
        <taxon>Vertebrata</taxon>
        <taxon>Euteleostomi</taxon>
        <taxon>Actinopterygii</taxon>
        <taxon>Neopterygii</taxon>
        <taxon>Teleostei</taxon>
        <taxon>Neoteleostei</taxon>
        <taxon>Acanthomorphata</taxon>
        <taxon>Zeiogadaria</taxon>
        <taxon>Gadariae</taxon>
        <taxon>Gadiformes</taxon>
        <taxon>Gadoidei</taxon>
        <taxon>Merlucciidae</taxon>
        <taxon>Merluccius</taxon>
    </lineage>
</organism>
<evidence type="ECO:0000256" key="4">
    <source>
        <dbReference type="ARBA" id="ARBA00022801"/>
    </source>
</evidence>
<gene>
    <name evidence="13" type="primary">IL1RL1_1</name>
    <name evidence="13" type="ORF">N1851_022801</name>
</gene>
<evidence type="ECO:0000256" key="10">
    <source>
        <dbReference type="SAM" id="Phobius"/>
    </source>
</evidence>
<sequence length="669" mass="74468">MSGDCIREGVVTPTQKVQGSIPDVRSLRVGILEQCFSNTAPQSTPSPRELNVISVPGDVAMLNSTLLSPNVFNYTALPYNISWYGPLNGTELVNQTGRILLREETLWILNVKLEDAGKYVCVVSTPAGSFRQAIDVQVDLPMGNGACGRPQTALQDLSSGVDDVLPCPLRHYISKLDSYGVRSSISWYKGCSLIADGRGRFTYGRVATLRVVDVSPDDVGSYTCTLTFNLAGVNGSVSETIYADVKEEYSLLPEVYAPANEEIKAEIGSKFSKWCRVFVPCVGRHRVKVRWIVNSTFIGPFVEGQSQRMYVGTQLSRRVEGSRPGNWEELLLQFKEVREEDVYSNYTCRAYSARGLPNARFTLLPAEANQLVPMAVSLVGGTVLFVFAVIFYFLFKMDVVLWFRRAFPVFYRNTESDGKLFDAYVMFPRHAGKAVESFALQTLPLVLERRCGHKLFIPGRDCLPGSALVDSVEENMRASRRLILIYTSSTFTGCHDGNDGNGDPSRGGGERDASESCNDGTSPGHTTPAQTTPGNTLPGHKSEGHQSFECQLAMHRALLEESLKVLLVEMEELGPEQLALFPASVLHLRKKQGAFCWWKSQRRSRVGWRRCRGRDEEEEAGEEEKDRLGSGLGVECLSPSSRFWKQIRYHMPVRGKRTTYPEKISLLNL</sequence>
<feature type="domain" description="Ig-like" evidence="12">
    <location>
        <begin position="41"/>
        <end position="137"/>
    </location>
</feature>
<dbReference type="SMART" id="SM00409">
    <property type="entry name" value="IG"/>
    <property type="match status" value="3"/>
</dbReference>
<evidence type="ECO:0000256" key="6">
    <source>
        <dbReference type="ARBA" id="ARBA00023157"/>
    </source>
</evidence>
<feature type="region of interest" description="Disordered" evidence="9">
    <location>
        <begin position="495"/>
        <end position="545"/>
    </location>
</feature>
<accession>A0AA47MHM8</accession>